<dbReference type="GO" id="GO:0045454">
    <property type="term" value="P:cell redox homeostasis"/>
    <property type="evidence" value="ECO:0007669"/>
    <property type="project" value="TreeGrafter"/>
</dbReference>
<name>A0A8S1IL02_9CHLO</name>
<organism evidence="4 5">
    <name type="scientific">Ostreobium quekettii</name>
    <dbReference type="NCBI Taxonomy" id="121088"/>
    <lineage>
        <taxon>Eukaryota</taxon>
        <taxon>Viridiplantae</taxon>
        <taxon>Chlorophyta</taxon>
        <taxon>core chlorophytes</taxon>
        <taxon>Ulvophyceae</taxon>
        <taxon>TCBD clade</taxon>
        <taxon>Bryopsidales</taxon>
        <taxon>Ostreobineae</taxon>
        <taxon>Ostreobiaceae</taxon>
        <taxon>Ostreobium</taxon>
    </lineage>
</organism>
<evidence type="ECO:0000313" key="4">
    <source>
        <dbReference type="EMBL" id="CAD7695078.1"/>
    </source>
</evidence>
<dbReference type="PANTHER" id="PTHR43601">
    <property type="entry name" value="THIOREDOXIN, MITOCHONDRIAL"/>
    <property type="match status" value="1"/>
</dbReference>
<dbReference type="AlphaFoldDB" id="A0A8S1IL02"/>
<accession>A0A8S1IL02</accession>
<evidence type="ECO:0000256" key="2">
    <source>
        <dbReference type="SAM" id="MobiDB-lite"/>
    </source>
</evidence>
<dbReference type="SUPFAM" id="SSF52833">
    <property type="entry name" value="Thioredoxin-like"/>
    <property type="match status" value="1"/>
</dbReference>
<dbReference type="Proteomes" id="UP000708148">
    <property type="component" value="Unassembled WGS sequence"/>
</dbReference>
<feature type="domain" description="Thioredoxin" evidence="3">
    <location>
        <begin position="107"/>
        <end position="184"/>
    </location>
</feature>
<proteinExistence type="inferred from homology"/>
<gene>
    <name evidence="4" type="ORF">OSTQU699_LOCUS439</name>
</gene>
<dbReference type="Gene3D" id="3.40.30.10">
    <property type="entry name" value="Glutaredoxin"/>
    <property type="match status" value="1"/>
</dbReference>
<feature type="compositionally biased region" description="Basic and acidic residues" evidence="2">
    <location>
        <begin position="46"/>
        <end position="74"/>
    </location>
</feature>
<feature type="region of interest" description="Disordered" evidence="2">
    <location>
        <begin position="32"/>
        <end position="74"/>
    </location>
</feature>
<evidence type="ECO:0000313" key="5">
    <source>
        <dbReference type="Proteomes" id="UP000708148"/>
    </source>
</evidence>
<sequence>MRSTSFTMQLPHAVVPGRAATSFTAGRASAPRLAGVPRASAQEGVVSRHPDAIRRRMEAEKRERERTLQMEETQRSLRGEAGAMPSNMLQVHLPAELDLRVESFSRNGQLVVVHYKGAWCASCARMQYKLKKLAKQNADIVFIIVDLTDDDLRQHCEARGVDKIPYFHMYKDNVQVSSFTCNLEKIDRLRCELQLHGGNGSPRWGEPLANVVPAPSRAGS</sequence>
<keyword evidence="5" id="KW-1185">Reference proteome</keyword>
<dbReference type="Pfam" id="PF00085">
    <property type="entry name" value="Thioredoxin"/>
    <property type="match status" value="1"/>
</dbReference>
<dbReference type="OrthoDB" id="2121326at2759"/>
<protein>
    <recommendedName>
        <fullName evidence="3">Thioredoxin domain-containing protein</fullName>
    </recommendedName>
</protein>
<comment type="caution">
    <text evidence="4">The sequence shown here is derived from an EMBL/GenBank/DDBJ whole genome shotgun (WGS) entry which is preliminary data.</text>
</comment>
<dbReference type="InterPro" id="IPR013766">
    <property type="entry name" value="Thioredoxin_domain"/>
</dbReference>
<dbReference type="PANTHER" id="PTHR43601:SF32">
    <property type="entry name" value="THIOREDOXIN-LIKE 2-2, CHLOROPLASTIC"/>
    <property type="match status" value="1"/>
</dbReference>
<dbReference type="InterPro" id="IPR036249">
    <property type="entry name" value="Thioredoxin-like_sf"/>
</dbReference>
<dbReference type="CDD" id="cd02947">
    <property type="entry name" value="TRX_family"/>
    <property type="match status" value="1"/>
</dbReference>
<evidence type="ECO:0000256" key="1">
    <source>
        <dbReference type="ARBA" id="ARBA00008987"/>
    </source>
</evidence>
<dbReference type="EMBL" id="CAJHUC010000305">
    <property type="protein sequence ID" value="CAD7695078.1"/>
    <property type="molecule type" value="Genomic_DNA"/>
</dbReference>
<evidence type="ECO:0000259" key="3">
    <source>
        <dbReference type="Pfam" id="PF00085"/>
    </source>
</evidence>
<comment type="similarity">
    <text evidence="1">Belongs to the thioredoxin family.</text>
</comment>
<reference evidence="4" key="1">
    <citation type="submission" date="2020-12" db="EMBL/GenBank/DDBJ databases">
        <authorList>
            <person name="Iha C."/>
        </authorList>
    </citation>
    <scope>NUCLEOTIDE SEQUENCE</scope>
</reference>